<dbReference type="RefSeq" id="WP_284297819.1">
    <property type="nucleotide sequence ID" value="NZ_BSSV01000003.1"/>
</dbReference>
<feature type="domain" description="Chorismate-utilising enzyme C-terminal" evidence="4">
    <location>
        <begin position="202"/>
        <end position="455"/>
    </location>
</feature>
<feature type="domain" description="Anthranilate synthase component I N-terminal" evidence="5">
    <location>
        <begin position="23"/>
        <end position="161"/>
    </location>
</feature>
<dbReference type="NCBIfam" id="TIGR00553">
    <property type="entry name" value="pabB"/>
    <property type="match status" value="1"/>
</dbReference>
<dbReference type="Pfam" id="PF00425">
    <property type="entry name" value="Chorismate_bind"/>
    <property type="match status" value="1"/>
</dbReference>
<evidence type="ECO:0000313" key="6">
    <source>
        <dbReference type="EMBL" id="GLX85581.1"/>
    </source>
</evidence>
<dbReference type="Gene3D" id="3.60.120.10">
    <property type="entry name" value="Anthranilate synthase"/>
    <property type="match status" value="1"/>
</dbReference>
<dbReference type="InterPro" id="IPR005802">
    <property type="entry name" value="ADC_synth_comp_1"/>
</dbReference>
<evidence type="ECO:0000259" key="5">
    <source>
        <dbReference type="Pfam" id="PF04715"/>
    </source>
</evidence>
<name>A0ABQ6HGG1_9GAMM</name>
<organism evidence="6 7">
    <name type="scientific">Thalassotalea loyana</name>
    <dbReference type="NCBI Taxonomy" id="280483"/>
    <lineage>
        <taxon>Bacteria</taxon>
        <taxon>Pseudomonadati</taxon>
        <taxon>Pseudomonadota</taxon>
        <taxon>Gammaproteobacteria</taxon>
        <taxon>Alteromonadales</taxon>
        <taxon>Colwelliaceae</taxon>
        <taxon>Thalassotalea</taxon>
    </lineage>
</organism>
<reference evidence="6 7" key="1">
    <citation type="submission" date="2023-03" db="EMBL/GenBank/DDBJ databases">
        <title>Thalassotalea loyana LMG 22536T draft genome sequence.</title>
        <authorList>
            <person name="Sawabe T."/>
        </authorList>
    </citation>
    <scope>NUCLEOTIDE SEQUENCE [LARGE SCALE GENOMIC DNA]</scope>
    <source>
        <strain evidence="6 7">LMG 22536</strain>
    </source>
</reference>
<dbReference type="InterPro" id="IPR019999">
    <property type="entry name" value="Anth_synth_I-like"/>
</dbReference>
<evidence type="ECO:0000313" key="7">
    <source>
        <dbReference type="Proteomes" id="UP001157134"/>
    </source>
</evidence>
<evidence type="ECO:0000256" key="1">
    <source>
        <dbReference type="ARBA" id="ARBA00013139"/>
    </source>
</evidence>
<keyword evidence="7" id="KW-1185">Reference proteome</keyword>
<evidence type="ECO:0000256" key="2">
    <source>
        <dbReference type="ARBA" id="ARBA00022679"/>
    </source>
</evidence>
<dbReference type="Proteomes" id="UP001157134">
    <property type="component" value="Unassembled WGS sequence"/>
</dbReference>
<dbReference type="SUPFAM" id="SSF56322">
    <property type="entry name" value="ADC synthase"/>
    <property type="match status" value="1"/>
</dbReference>
<sequence length="467" mass="52476">MQSNNLQYGYEAKPLTNFSVNQALNAISQLVKEPWAMWLDSCNSQHIDNQYDIFVWQPLCKIKTTNHQTFVCKDDIWDLFSSLDPLVAIEQKIAECFEATNISPSGLPFNGGAVGYFSYDLGRAFETLPSQASNDLAVYDMAVGIYDTAIIIDKITDTVYLFCLDDKREELINALTKNASVPYQENTNKFALSSAWQSNMTQAQYREKFEKIQQYLRSGDCYQINLTQRFEAQYQGDEFDAYLKLRKHNNAPFSAYLNIDDIKVLSISPERFIQIKQNKVQTKPIKGTRPRSNDPTQDEKNKQSLSLANKDKAENLMIVDLLRNDISRACKPGSVKVPKLFDIESFPAVHHLVSTIEGELAEDKSAIDLIRGAFPGGSITGAPKIRAMEIIEELEPHRRNIYCGSIGYISACGNMDTSITIRTLTCLNGRIICNAGGGIVADSACDEEYQETFDKVNKILPVLGELN</sequence>
<dbReference type="Pfam" id="PF04715">
    <property type="entry name" value="Anth_synt_I_N"/>
    <property type="match status" value="1"/>
</dbReference>
<proteinExistence type="predicted"/>
<protein>
    <recommendedName>
        <fullName evidence="1">aminodeoxychorismate synthase</fullName>
        <ecNumber evidence="1">2.6.1.85</ecNumber>
    </recommendedName>
</protein>
<dbReference type="PANTHER" id="PTHR11236:SF50">
    <property type="entry name" value="AMINODEOXYCHORISMATE SYNTHASE COMPONENT 1"/>
    <property type="match status" value="1"/>
</dbReference>
<dbReference type="EMBL" id="BSSV01000003">
    <property type="protein sequence ID" value="GLX85581.1"/>
    <property type="molecule type" value="Genomic_DNA"/>
</dbReference>
<keyword evidence="2" id="KW-0808">Transferase</keyword>
<comment type="caution">
    <text evidence="6">The sequence shown here is derived from an EMBL/GenBank/DDBJ whole genome shotgun (WGS) entry which is preliminary data.</text>
</comment>
<gene>
    <name evidence="6" type="primary">pabB</name>
    <name evidence="6" type="ORF">tloyanaT_18330</name>
</gene>
<evidence type="ECO:0000256" key="3">
    <source>
        <dbReference type="SAM" id="MobiDB-lite"/>
    </source>
</evidence>
<evidence type="ECO:0000259" key="4">
    <source>
        <dbReference type="Pfam" id="PF00425"/>
    </source>
</evidence>
<dbReference type="PANTHER" id="PTHR11236">
    <property type="entry name" value="AMINOBENZOATE/ANTHRANILATE SYNTHASE"/>
    <property type="match status" value="1"/>
</dbReference>
<accession>A0ABQ6HGG1</accession>
<dbReference type="InterPro" id="IPR015890">
    <property type="entry name" value="Chorismate_C"/>
</dbReference>
<dbReference type="EC" id="2.6.1.85" evidence="1"/>
<feature type="region of interest" description="Disordered" evidence="3">
    <location>
        <begin position="278"/>
        <end position="306"/>
    </location>
</feature>
<dbReference type="InterPro" id="IPR006805">
    <property type="entry name" value="Anth_synth_I_N"/>
</dbReference>
<dbReference type="PRINTS" id="PR00095">
    <property type="entry name" value="ANTSNTHASEI"/>
</dbReference>
<dbReference type="InterPro" id="IPR005801">
    <property type="entry name" value="ADC_synthase"/>
</dbReference>